<evidence type="ECO:0000256" key="1">
    <source>
        <dbReference type="SAM" id="MobiDB-lite"/>
    </source>
</evidence>
<dbReference type="InterPro" id="IPR051681">
    <property type="entry name" value="Ser/Thr_Kinases-Pseudokinases"/>
</dbReference>
<protein>
    <recommendedName>
        <fullName evidence="2">Protein kinase domain-containing protein</fullName>
    </recommendedName>
</protein>
<dbReference type="EMBL" id="JAKOGI010000770">
    <property type="protein sequence ID" value="KAJ8430679.1"/>
    <property type="molecule type" value="Genomic_DNA"/>
</dbReference>
<dbReference type="SMART" id="SM00220">
    <property type="entry name" value="S_TKc"/>
    <property type="match status" value="1"/>
</dbReference>
<dbReference type="Proteomes" id="UP001153076">
    <property type="component" value="Unassembled WGS sequence"/>
</dbReference>
<dbReference type="InterPro" id="IPR000719">
    <property type="entry name" value="Prot_kinase_dom"/>
</dbReference>
<dbReference type="GO" id="GO:0004674">
    <property type="term" value="F:protein serine/threonine kinase activity"/>
    <property type="evidence" value="ECO:0007669"/>
    <property type="project" value="TreeGrafter"/>
</dbReference>
<evidence type="ECO:0000313" key="4">
    <source>
        <dbReference type="Proteomes" id="UP001153076"/>
    </source>
</evidence>
<dbReference type="InterPro" id="IPR001245">
    <property type="entry name" value="Ser-Thr/Tyr_kinase_cat_dom"/>
</dbReference>
<feature type="compositionally biased region" description="Polar residues" evidence="1">
    <location>
        <begin position="131"/>
        <end position="142"/>
    </location>
</feature>
<dbReference type="Gene3D" id="3.30.200.20">
    <property type="entry name" value="Phosphorylase Kinase, domain 1"/>
    <property type="match status" value="1"/>
</dbReference>
<dbReference type="OrthoDB" id="4062651at2759"/>
<dbReference type="PRINTS" id="PR00109">
    <property type="entry name" value="TYRKINASE"/>
</dbReference>
<dbReference type="Pfam" id="PF00069">
    <property type="entry name" value="Pkinase"/>
    <property type="match status" value="1"/>
</dbReference>
<dbReference type="PROSITE" id="PS50011">
    <property type="entry name" value="PROTEIN_KINASE_DOM"/>
    <property type="match status" value="1"/>
</dbReference>
<evidence type="ECO:0000313" key="3">
    <source>
        <dbReference type="EMBL" id="KAJ8430679.1"/>
    </source>
</evidence>
<feature type="domain" description="Protein kinase" evidence="2">
    <location>
        <begin position="192"/>
        <end position="486"/>
    </location>
</feature>
<gene>
    <name evidence="3" type="ORF">Cgig2_018686</name>
</gene>
<dbReference type="PROSITE" id="PS00108">
    <property type="entry name" value="PROTEIN_KINASE_ST"/>
    <property type="match status" value="1"/>
</dbReference>
<organism evidence="3 4">
    <name type="scientific">Carnegiea gigantea</name>
    <dbReference type="NCBI Taxonomy" id="171969"/>
    <lineage>
        <taxon>Eukaryota</taxon>
        <taxon>Viridiplantae</taxon>
        <taxon>Streptophyta</taxon>
        <taxon>Embryophyta</taxon>
        <taxon>Tracheophyta</taxon>
        <taxon>Spermatophyta</taxon>
        <taxon>Magnoliopsida</taxon>
        <taxon>eudicotyledons</taxon>
        <taxon>Gunneridae</taxon>
        <taxon>Pentapetalae</taxon>
        <taxon>Caryophyllales</taxon>
        <taxon>Cactineae</taxon>
        <taxon>Cactaceae</taxon>
        <taxon>Cactoideae</taxon>
        <taxon>Echinocereeae</taxon>
        <taxon>Carnegiea</taxon>
    </lineage>
</organism>
<feature type="compositionally biased region" description="Basic and acidic residues" evidence="1">
    <location>
        <begin position="115"/>
        <end position="130"/>
    </location>
</feature>
<dbReference type="CDD" id="cd13999">
    <property type="entry name" value="STKc_MAP3K-like"/>
    <property type="match status" value="1"/>
</dbReference>
<dbReference type="PANTHER" id="PTHR44329:SF73">
    <property type="entry name" value="OS01G0201200 PROTEIN"/>
    <property type="match status" value="1"/>
</dbReference>
<accession>A0A9Q1Q6T8</accession>
<keyword evidence="4" id="KW-1185">Reference proteome</keyword>
<feature type="compositionally biased region" description="Polar residues" evidence="1">
    <location>
        <begin position="71"/>
        <end position="85"/>
    </location>
</feature>
<evidence type="ECO:0000259" key="2">
    <source>
        <dbReference type="PROSITE" id="PS50011"/>
    </source>
</evidence>
<sequence length="559" mass="63639">MLNILFRRPMDEESSSWVRRINFSHTVCHRFDSSRMASLSLRLQQDEALKLKAWPNAASCSPYKESPPSTPQIERNPLTNKQRSVSPLPGTVLSETFKDARSHKKRFSTPHPRRKDSDKEGGRYYSRDTLDSSPSSAQFTRDTPLRSFSSVRSFQRLKTKKDLTWAEYFEHGRAKVAAVEGADEHVVNLSKLFLGCKFAFGAHSQLYHGIYNDEAVAVKILRTTEYDENRNLPARLEKQFHREVTLLSRLYHPNVIKIIASCALEDLPSPGAMGIKEPINEAQSGGNHIGGVVGFRGSHPVYCIITEYLSEGSLRAFLHKLGLRTLPLEKIILIALEIARGMEYIHSQGVIHRDLKPDNVLIDEDFHMKIADFGIACEEGRFDPLADVPGSYRWMAPEMIRNKPHGRKVDVYSFGLILWEMVSGSTPFVEMTPIQAAYAVVNKNMRPSFPSNCAPAMRSLIEQCWSSQPEKRPEFWQIVKVLEQFESSLAHDERGQNVASTRQYDGNDSHPCTENIRHLHPAKIECHFFVSLRSMSWRGWLNIPNMHGIDYDGKMQKEG</sequence>
<comment type="caution">
    <text evidence="3">The sequence shown here is derived from an EMBL/GenBank/DDBJ whole genome shotgun (WGS) entry which is preliminary data.</text>
</comment>
<feature type="region of interest" description="Disordered" evidence="1">
    <location>
        <begin position="59"/>
        <end position="142"/>
    </location>
</feature>
<dbReference type="InterPro" id="IPR008271">
    <property type="entry name" value="Ser/Thr_kinase_AS"/>
</dbReference>
<proteinExistence type="predicted"/>
<dbReference type="AlphaFoldDB" id="A0A9Q1Q6T8"/>
<dbReference type="GO" id="GO:0005524">
    <property type="term" value="F:ATP binding"/>
    <property type="evidence" value="ECO:0007669"/>
    <property type="project" value="InterPro"/>
</dbReference>
<name>A0A9Q1Q6T8_9CARY</name>
<dbReference type="Gene3D" id="1.10.510.10">
    <property type="entry name" value="Transferase(Phosphotransferase) domain 1"/>
    <property type="match status" value="1"/>
</dbReference>
<dbReference type="SUPFAM" id="SSF56112">
    <property type="entry name" value="Protein kinase-like (PK-like)"/>
    <property type="match status" value="1"/>
</dbReference>
<reference evidence="3" key="1">
    <citation type="submission" date="2022-04" db="EMBL/GenBank/DDBJ databases">
        <title>Carnegiea gigantea Genome sequencing and assembly v2.</title>
        <authorList>
            <person name="Copetti D."/>
            <person name="Sanderson M.J."/>
            <person name="Burquez A."/>
            <person name="Wojciechowski M.F."/>
        </authorList>
    </citation>
    <scope>NUCLEOTIDE SEQUENCE</scope>
    <source>
        <strain evidence="3">SGP5-SGP5p</strain>
        <tissue evidence="3">Aerial part</tissue>
    </source>
</reference>
<feature type="compositionally biased region" description="Basic residues" evidence="1">
    <location>
        <begin position="101"/>
        <end position="114"/>
    </location>
</feature>
<dbReference type="InterPro" id="IPR011009">
    <property type="entry name" value="Kinase-like_dom_sf"/>
</dbReference>
<dbReference type="PANTHER" id="PTHR44329">
    <property type="entry name" value="SERINE/THREONINE-PROTEIN KINASE TNNI3K-RELATED"/>
    <property type="match status" value="1"/>
</dbReference>